<comment type="caution">
    <text evidence="2">The sequence shown here is derived from an EMBL/GenBank/DDBJ whole genome shotgun (WGS) entry which is preliminary data.</text>
</comment>
<proteinExistence type="predicted"/>
<feature type="chain" id="PRO_5037243030" description="DUF4142 domain-containing protein" evidence="1">
    <location>
        <begin position="25"/>
        <end position="169"/>
    </location>
</feature>
<evidence type="ECO:0000313" key="3">
    <source>
        <dbReference type="Proteomes" id="UP000698242"/>
    </source>
</evidence>
<protein>
    <recommendedName>
        <fullName evidence="4">DUF4142 domain-containing protein</fullName>
    </recommendedName>
</protein>
<evidence type="ECO:0000313" key="2">
    <source>
        <dbReference type="EMBL" id="KAF0675657.1"/>
    </source>
</evidence>
<dbReference type="EMBL" id="APKE01000023">
    <property type="protein sequence ID" value="KAF0675657.1"/>
    <property type="molecule type" value="Genomic_DNA"/>
</dbReference>
<dbReference type="OrthoDB" id="7877136at2"/>
<gene>
    <name evidence="2" type="ORF">PMES_01991</name>
</gene>
<dbReference type="Proteomes" id="UP000698242">
    <property type="component" value="Unassembled WGS sequence"/>
</dbReference>
<evidence type="ECO:0008006" key="4">
    <source>
        <dbReference type="Google" id="ProtNLM"/>
    </source>
</evidence>
<reference evidence="2" key="1">
    <citation type="submission" date="2013-03" db="EMBL/GenBank/DDBJ databases">
        <title>Genome Sequence of the Profundibacterium mesophilum strain KAUST100406-0324T from Red Sea, a novel genus in the family Rhodobacteraceae.</title>
        <authorList>
            <person name="Essack M."/>
            <person name="Alam I."/>
            <person name="Lafi F."/>
            <person name="Alawi W."/>
            <person name="Kamanu F."/>
            <person name="Al-Suwailem A."/>
            <person name="Lee O.O."/>
            <person name="Xu Y."/>
            <person name="Bajic V."/>
            <person name="Qian P.-Y."/>
            <person name="Archer J."/>
        </authorList>
    </citation>
    <scope>NUCLEOTIDE SEQUENCE</scope>
    <source>
        <strain evidence="2">KAUST100406-0324</strain>
    </source>
</reference>
<name>A0A921TD25_9RHOB</name>
<dbReference type="RefSeq" id="WP_159965551.1">
    <property type="nucleotide sequence ID" value="NZ_APKE01000023.1"/>
</dbReference>
<keyword evidence="3" id="KW-1185">Reference proteome</keyword>
<sequence>MKFASLIAATAAAATLAGALPASAERLPAGEAQLARSIGVTPGAYTLSELTLLKTLKAEDSSEARDRIAFIQKNAGDVTTRDSVSGPAQLSLSAGVTPGTLDTNELQRLNDARRENDAFRADYILSGERENSQNAAAKAQLAGSLGVDADAYTLAQLVALNSNRMNDND</sequence>
<accession>A0A921TD25</accession>
<keyword evidence="1" id="KW-0732">Signal</keyword>
<dbReference type="AlphaFoldDB" id="A0A921TD25"/>
<evidence type="ECO:0000256" key="1">
    <source>
        <dbReference type="SAM" id="SignalP"/>
    </source>
</evidence>
<feature type="signal peptide" evidence="1">
    <location>
        <begin position="1"/>
        <end position="24"/>
    </location>
</feature>
<organism evidence="2 3">
    <name type="scientific">Profundibacterium mesophilum KAUST100406-0324</name>
    <dbReference type="NCBI Taxonomy" id="1037889"/>
    <lineage>
        <taxon>Bacteria</taxon>
        <taxon>Pseudomonadati</taxon>
        <taxon>Pseudomonadota</taxon>
        <taxon>Alphaproteobacteria</taxon>
        <taxon>Rhodobacterales</taxon>
        <taxon>Roseobacteraceae</taxon>
        <taxon>Profundibacterium</taxon>
    </lineage>
</organism>